<dbReference type="KEGG" id="acl:ACL_0926"/>
<keyword evidence="2" id="KW-1185">Reference proteome</keyword>
<dbReference type="Proteomes" id="UP000008558">
    <property type="component" value="Chromosome"/>
</dbReference>
<organism evidence="1 2">
    <name type="scientific">Acholeplasma laidlawii (strain PG-8A)</name>
    <dbReference type="NCBI Taxonomy" id="441768"/>
    <lineage>
        <taxon>Bacteria</taxon>
        <taxon>Bacillati</taxon>
        <taxon>Mycoplasmatota</taxon>
        <taxon>Mollicutes</taxon>
        <taxon>Acholeplasmatales</taxon>
        <taxon>Acholeplasmataceae</taxon>
        <taxon>Acholeplasma</taxon>
    </lineage>
</organism>
<sequence>MMISKMLVKEKVINKVWIDKEFKKIYFNGSENGLRMKFSEYIVQELREKIIDFIKFLRRRYYFPIRCTIFIKSNNEFFEKENSTKKTIGDFYYYEDHIKKNPFIWIATGKYHYVPINKKDTEMKNILFTITHELTHYYQWFFMEIDKRKDRSLEIEANRWANYLLEEYFEETRDKVV</sequence>
<dbReference type="AlphaFoldDB" id="A9NGQ9"/>
<evidence type="ECO:0000313" key="2">
    <source>
        <dbReference type="Proteomes" id="UP000008558"/>
    </source>
</evidence>
<dbReference type="HOGENOM" id="CLU_137897_0_0_14"/>
<evidence type="ECO:0000313" key="1">
    <source>
        <dbReference type="EMBL" id="ABX81539.1"/>
    </source>
</evidence>
<reference evidence="1 2" key="1">
    <citation type="journal article" date="2011" name="J. Bacteriol.">
        <title>Complete genome and proteome of Acholeplasma laidlawii.</title>
        <authorList>
            <person name="Lazarev V.N."/>
            <person name="Levitskii S.A."/>
            <person name="Basovskii Y.I."/>
            <person name="Chukin M.M."/>
            <person name="Akopian T.A."/>
            <person name="Vereshchagin V.V."/>
            <person name="Kostrjukova E.S."/>
            <person name="Kovaleva G.Y."/>
            <person name="Kazanov M.D."/>
            <person name="Malko D.B."/>
            <person name="Vitreschak A.G."/>
            <person name="Sernova N.V."/>
            <person name="Gelfand M.S."/>
            <person name="Demina I.A."/>
            <person name="Serebryakova M.V."/>
            <person name="Galyamina M.A."/>
            <person name="Vtyurin N.N."/>
            <person name="Rogov S.I."/>
            <person name="Alexeev D.G."/>
            <person name="Ladygina V.G."/>
            <person name="Govorun V.M."/>
        </authorList>
    </citation>
    <scope>NUCLEOTIDE SEQUENCE [LARGE SCALE GENOMIC DNA]</scope>
    <source>
        <strain evidence="1 2">PG-8A</strain>
    </source>
</reference>
<dbReference type="EMBL" id="CP000896">
    <property type="protein sequence ID" value="ABX81539.1"/>
    <property type="molecule type" value="Genomic_DNA"/>
</dbReference>
<gene>
    <name evidence="1" type="ordered locus">ACL_0926</name>
</gene>
<proteinExistence type="predicted"/>
<accession>A9NGQ9</accession>
<name>A9NGQ9_ACHLI</name>
<protein>
    <submittedName>
        <fullName evidence="1">Uncharacterized protein</fullName>
    </submittedName>
</protein>